<reference evidence="20" key="1">
    <citation type="submission" date="2015-04" db="UniProtKB">
        <authorList>
            <consortium name="EnsemblPlants"/>
        </authorList>
    </citation>
    <scope>IDENTIFICATION</scope>
    <source>
        <strain evidence="20">SL10</strain>
    </source>
</reference>
<dbReference type="Gene3D" id="1.10.510.10">
    <property type="entry name" value="Transferase(Phosphotransferase) domain 1"/>
    <property type="match status" value="1"/>
</dbReference>
<dbReference type="STRING" id="4536.A0A0E0I8A9"/>
<keyword evidence="9" id="KW-0547">Nucleotide-binding</keyword>
<organism evidence="20">
    <name type="scientific">Oryza nivara</name>
    <name type="common">Indian wild rice</name>
    <name type="synonym">Oryza sativa f. spontanea</name>
    <dbReference type="NCBI Taxonomy" id="4536"/>
    <lineage>
        <taxon>Eukaryota</taxon>
        <taxon>Viridiplantae</taxon>
        <taxon>Streptophyta</taxon>
        <taxon>Embryophyta</taxon>
        <taxon>Tracheophyta</taxon>
        <taxon>Spermatophyta</taxon>
        <taxon>Magnoliopsida</taxon>
        <taxon>Liliopsida</taxon>
        <taxon>Poales</taxon>
        <taxon>Poaceae</taxon>
        <taxon>BOP clade</taxon>
        <taxon>Oryzoideae</taxon>
        <taxon>Oryzeae</taxon>
        <taxon>Oryzinae</taxon>
        <taxon>Oryza</taxon>
    </lineage>
</organism>
<dbReference type="OMA" id="FRTTNSW"/>
<keyword evidence="12 17" id="KW-1133">Transmembrane helix</keyword>
<keyword evidence="4" id="KW-0597">Phosphoprotein</keyword>
<keyword evidence="21" id="KW-1185">Reference proteome</keyword>
<dbReference type="Pfam" id="PF23598">
    <property type="entry name" value="LRR_14"/>
    <property type="match status" value="1"/>
</dbReference>
<comment type="subcellular location">
    <subcellularLocation>
        <location evidence="1">Membrane</location>
        <topology evidence="1">Single-pass membrane protein</topology>
    </subcellularLocation>
</comment>
<dbReference type="FunFam" id="3.30.200.20:FF:000140">
    <property type="entry name" value="Leucine-rich repeat receptor-like protein kinase"/>
    <property type="match status" value="1"/>
</dbReference>
<evidence type="ECO:0000256" key="13">
    <source>
        <dbReference type="ARBA" id="ARBA00023136"/>
    </source>
</evidence>
<keyword evidence="11" id="KW-0067">ATP-binding</keyword>
<dbReference type="CDD" id="cd14066">
    <property type="entry name" value="STKc_IRAK"/>
    <property type="match status" value="1"/>
</dbReference>
<dbReference type="Gramene" id="ONIVA08G05910.1">
    <property type="protein sequence ID" value="ONIVA08G05910.1"/>
    <property type="gene ID" value="ONIVA08G05910"/>
</dbReference>
<dbReference type="InterPro" id="IPR001245">
    <property type="entry name" value="Ser-Thr/Tyr_kinase_cat_dom"/>
</dbReference>
<evidence type="ECO:0000256" key="16">
    <source>
        <dbReference type="SAM" id="MobiDB-lite"/>
    </source>
</evidence>
<dbReference type="InterPro" id="IPR008271">
    <property type="entry name" value="Ser/Thr_kinase_AS"/>
</dbReference>
<dbReference type="InterPro" id="IPR051824">
    <property type="entry name" value="LRR_Rcpt-Like_S/T_Kinase"/>
</dbReference>
<dbReference type="SMART" id="SM00220">
    <property type="entry name" value="S_TKc"/>
    <property type="match status" value="1"/>
</dbReference>
<sequence>MMRRRCSSSSGHGGHQLILCWLVIACSWVAVARAQAQKPAGATTDPVEVAALNAILGRWGTKPPKTWNITGGDPCTGTAVDDTDIDNNPIVNPGIKCDCTFNNNTVCRIVKLYVSSPEPNLSSRLHARRVYALNVVGQIPAELEKLTHLANLSLAINPLSGPLPKELGNLTNLISLGISLNNFTGNLPEELGNLTKLEQMYIDSSGFSGPFPSTISKLKKLKILWISDNDFTGKIPDFIGSLTNLEDLRIGDIVNGSSSLAFISNLTSLNVLILRNCKISDNLGAYSTFRTKLPTARHSLFPRFSGISVRGLDNTVYEADATSLGAASYYVTGQTRWGISNVGKFNEAPNGSYLMYSSQQFQNALDSELFQTARMSPSSLRYYGLGLENGNYTVLLQFAEFAYPDTKTWQSIGRRVFDIYVQGDLKEKNFDVRKTAGGKSFIAVNKRYNATVSKNFLEIHLFWAGKGTCCIPTQGYYGPMISALSITPNFTPTVRNGVPKKKSKAGVIAGIVIGASVIGSAALLGIFVLVKKRRKAARQQEELYNLVGRPNIFSSAELKLATDNFSSQNVIGEGGYGPVYKGKLPDGRIIAVKQLSQSSHQGKSEFVTEVATISAVQHKNLVKLYGCCIDSSTPLLVYEYLENGSLDRALFGHGSLNLDWPTRFEIILGIARGITYLHEESSIRIVHRDIKASNVLLDTDLNPKISDFGLAKLYDEKKTHISTKIAGTFGYLAPEYAMRGHLTEKADVFAFGVVALETVAGRSNTDNSLDNDKIYLFEWAWGLYEREQGIKIVDPKLDEFDSEEASRVIYAALLCTQGSPHQRPPMSRVLAILTGDIEMTEMLTKPSYITEWQLRGGNTSYVSSNYSSGSTTGEFREQRETSPLTPSPTITRVTYDGRLYNVWLVPFLIPVATHGH</sequence>
<evidence type="ECO:0000256" key="15">
    <source>
        <dbReference type="ARBA" id="ARBA00023180"/>
    </source>
</evidence>
<dbReference type="InterPro" id="IPR055414">
    <property type="entry name" value="LRR_R13L4/SHOC2-like"/>
</dbReference>
<dbReference type="Gene3D" id="3.30.200.20">
    <property type="entry name" value="Phosphorylase Kinase, domain 1"/>
    <property type="match status" value="1"/>
</dbReference>
<evidence type="ECO:0000256" key="2">
    <source>
        <dbReference type="ARBA" id="ARBA00012513"/>
    </source>
</evidence>
<keyword evidence="13 17" id="KW-0472">Membrane</keyword>
<evidence type="ECO:0000256" key="4">
    <source>
        <dbReference type="ARBA" id="ARBA00022553"/>
    </source>
</evidence>
<protein>
    <recommendedName>
        <fullName evidence="2">non-specific serine/threonine protein kinase</fullName>
        <ecNumber evidence="2">2.7.11.1</ecNumber>
    </recommendedName>
</protein>
<evidence type="ECO:0000256" key="1">
    <source>
        <dbReference type="ARBA" id="ARBA00004167"/>
    </source>
</evidence>
<dbReference type="PROSITE" id="PS51257">
    <property type="entry name" value="PROKAR_LIPOPROTEIN"/>
    <property type="match status" value="1"/>
</dbReference>
<dbReference type="EnsemblPlants" id="ONIVA08G05910.1">
    <property type="protein sequence ID" value="ONIVA08G05910.1"/>
    <property type="gene ID" value="ONIVA08G05910"/>
</dbReference>
<feature type="signal peptide" evidence="18">
    <location>
        <begin position="1"/>
        <end position="34"/>
    </location>
</feature>
<dbReference type="Gene3D" id="3.80.10.10">
    <property type="entry name" value="Ribonuclease Inhibitor"/>
    <property type="match status" value="1"/>
</dbReference>
<dbReference type="AlphaFoldDB" id="A0A0E0I8A9"/>
<feature type="chain" id="PRO_5002362452" description="non-specific serine/threonine protein kinase" evidence="18">
    <location>
        <begin position="35"/>
        <end position="916"/>
    </location>
</feature>
<evidence type="ECO:0000256" key="10">
    <source>
        <dbReference type="ARBA" id="ARBA00022777"/>
    </source>
</evidence>
<dbReference type="FunFam" id="1.10.510.10:FF:000044">
    <property type="entry name" value="Putative LRR receptor-like serine/threonine-protein kinase"/>
    <property type="match status" value="1"/>
</dbReference>
<evidence type="ECO:0000256" key="12">
    <source>
        <dbReference type="ARBA" id="ARBA00022989"/>
    </source>
</evidence>
<keyword evidence="14" id="KW-0675">Receptor</keyword>
<dbReference type="PANTHER" id="PTHR48006">
    <property type="entry name" value="LEUCINE-RICH REPEAT-CONTAINING PROTEIN DDB_G0281931-RELATED"/>
    <property type="match status" value="1"/>
</dbReference>
<dbReference type="eggNOG" id="ENOG502QUW9">
    <property type="taxonomic scope" value="Eukaryota"/>
</dbReference>
<dbReference type="InterPro" id="IPR032675">
    <property type="entry name" value="LRR_dom_sf"/>
</dbReference>
<dbReference type="PROSITE" id="PS50011">
    <property type="entry name" value="PROTEIN_KINASE_DOM"/>
    <property type="match status" value="1"/>
</dbReference>
<keyword evidence="6 17" id="KW-0812">Transmembrane</keyword>
<keyword evidence="10" id="KW-0418">Kinase</keyword>
<keyword evidence="7 18" id="KW-0732">Signal</keyword>
<evidence type="ECO:0000256" key="18">
    <source>
        <dbReference type="SAM" id="SignalP"/>
    </source>
</evidence>
<dbReference type="InterPro" id="IPR021720">
    <property type="entry name" value="Malectin_dom"/>
</dbReference>
<dbReference type="HOGENOM" id="CLU_000288_114_1_1"/>
<dbReference type="SUPFAM" id="SSF52058">
    <property type="entry name" value="L domain-like"/>
    <property type="match status" value="1"/>
</dbReference>
<evidence type="ECO:0000313" key="21">
    <source>
        <dbReference type="Proteomes" id="UP000006591"/>
    </source>
</evidence>
<dbReference type="PANTHER" id="PTHR48006:SF34">
    <property type="entry name" value="OS08G0203700 PROTEIN"/>
    <property type="match status" value="1"/>
</dbReference>
<feature type="transmembrane region" description="Helical" evidence="17">
    <location>
        <begin position="505"/>
        <end position="530"/>
    </location>
</feature>
<dbReference type="PROSITE" id="PS00108">
    <property type="entry name" value="PROTEIN_KINASE_ST"/>
    <property type="match status" value="1"/>
</dbReference>
<keyword evidence="8" id="KW-0677">Repeat</keyword>
<evidence type="ECO:0000313" key="20">
    <source>
        <dbReference type="EnsemblPlants" id="ONIVA08G05910.1"/>
    </source>
</evidence>
<dbReference type="Pfam" id="PF07714">
    <property type="entry name" value="PK_Tyr_Ser-Thr"/>
    <property type="match status" value="1"/>
</dbReference>
<dbReference type="Pfam" id="PF11721">
    <property type="entry name" value="Malectin"/>
    <property type="match status" value="1"/>
</dbReference>
<evidence type="ECO:0000256" key="6">
    <source>
        <dbReference type="ARBA" id="ARBA00022692"/>
    </source>
</evidence>
<dbReference type="InterPro" id="IPR000719">
    <property type="entry name" value="Prot_kinase_dom"/>
</dbReference>
<evidence type="ECO:0000256" key="14">
    <source>
        <dbReference type="ARBA" id="ARBA00023170"/>
    </source>
</evidence>
<keyword evidence="3" id="KW-0723">Serine/threonine-protein kinase</keyword>
<dbReference type="FunFam" id="2.60.120.430:FF:000002">
    <property type="entry name" value="Leucine-rich repeat receptor-like protein kinase"/>
    <property type="match status" value="1"/>
</dbReference>
<evidence type="ECO:0000256" key="11">
    <source>
        <dbReference type="ARBA" id="ARBA00022840"/>
    </source>
</evidence>
<dbReference type="SUPFAM" id="SSF56112">
    <property type="entry name" value="Protein kinase-like (PK-like)"/>
    <property type="match status" value="1"/>
</dbReference>
<accession>A0A0E0I8A9</accession>
<proteinExistence type="predicted"/>
<keyword evidence="5" id="KW-0808">Transferase</keyword>
<evidence type="ECO:0000256" key="5">
    <source>
        <dbReference type="ARBA" id="ARBA00022679"/>
    </source>
</evidence>
<name>A0A0E0I8A9_ORYNI</name>
<reference evidence="20" key="2">
    <citation type="submission" date="2018-04" db="EMBL/GenBank/DDBJ databases">
        <title>OnivRS2 (Oryza nivara Reference Sequence Version 2).</title>
        <authorList>
            <person name="Zhang J."/>
            <person name="Kudrna D."/>
            <person name="Lee S."/>
            <person name="Talag J."/>
            <person name="Rajasekar S."/>
            <person name="Welchert J."/>
            <person name="Hsing Y.-I."/>
            <person name="Wing R.A."/>
        </authorList>
    </citation>
    <scope>NUCLEOTIDE SEQUENCE [LARGE SCALE GENOMIC DNA]</scope>
    <source>
        <strain evidence="20">SL10</strain>
    </source>
</reference>
<feature type="region of interest" description="Disordered" evidence="16">
    <location>
        <begin position="865"/>
        <end position="887"/>
    </location>
</feature>
<dbReference type="GO" id="GO:0004674">
    <property type="term" value="F:protein serine/threonine kinase activity"/>
    <property type="evidence" value="ECO:0007669"/>
    <property type="project" value="UniProtKB-KW"/>
</dbReference>
<feature type="domain" description="Protein kinase" evidence="19">
    <location>
        <begin position="565"/>
        <end position="843"/>
    </location>
</feature>
<dbReference type="Proteomes" id="UP000006591">
    <property type="component" value="Chromosome 8"/>
</dbReference>
<dbReference type="InterPro" id="IPR011009">
    <property type="entry name" value="Kinase-like_dom_sf"/>
</dbReference>
<dbReference type="GO" id="GO:0005886">
    <property type="term" value="C:plasma membrane"/>
    <property type="evidence" value="ECO:0007669"/>
    <property type="project" value="TreeGrafter"/>
</dbReference>
<keyword evidence="15" id="KW-0325">Glycoprotein</keyword>
<evidence type="ECO:0000256" key="8">
    <source>
        <dbReference type="ARBA" id="ARBA00022737"/>
    </source>
</evidence>
<evidence type="ECO:0000256" key="17">
    <source>
        <dbReference type="SAM" id="Phobius"/>
    </source>
</evidence>
<evidence type="ECO:0000256" key="9">
    <source>
        <dbReference type="ARBA" id="ARBA00022741"/>
    </source>
</evidence>
<dbReference type="GO" id="GO:0005524">
    <property type="term" value="F:ATP binding"/>
    <property type="evidence" value="ECO:0007669"/>
    <property type="project" value="UniProtKB-KW"/>
</dbReference>
<dbReference type="EC" id="2.7.11.1" evidence="2"/>
<dbReference type="Gene3D" id="2.60.120.430">
    <property type="entry name" value="Galactose-binding lectin"/>
    <property type="match status" value="1"/>
</dbReference>
<evidence type="ECO:0000256" key="3">
    <source>
        <dbReference type="ARBA" id="ARBA00022527"/>
    </source>
</evidence>
<evidence type="ECO:0000259" key="19">
    <source>
        <dbReference type="PROSITE" id="PS50011"/>
    </source>
</evidence>
<evidence type="ECO:0000256" key="7">
    <source>
        <dbReference type="ARBA" id="ARBA00022729"/>
    </source>
</evidence>